<dbReference type="EMBL" id="CP103300">
    <property type="protein sequence ID" value="UYM16369.1"/>
    <property type="molecule type" value="Genomic_DNA"/>
</dbReference>
<proteinExistence type="predicted"/>
<dbReference type="Proteomes" id="UP001163255">
    <property type="component" value="Chromosome"/>
</dbReference>
<reference evidence="1" key="1">
    <citation type="submission" date="2022-10" db="EMBL/GenBank/DDBJ databases">
        <title>Completed Genome Sequence of two octocoral isolated bacterium, Endozoicomonas euniceicola EF212T and Endozoicomonas gorgoniicola PS125T.</title>
        <authorList>
            <person name="Chiou Y.-J."/>
            <person name="Chen Y.-H."/>
        </authorList>
    </citation>
    <scope>NUCLEOTIDE SEQUENCE</scope>
    <source>
        <strain evidence="1">EF212</strain>
    </source>
</reference>
<name>A0ABY6GWK9_9GAMM</name>
<keyword evidence="2" id="KW-1185">Reference proteome</keyword>
<evidence type="ECO:0000313" key="2">
    <source>
        <dbReference type="Proteomes" id="UP001163255"/>
    </source>
</evidence>
<protein>
    <recommendedName>
        <fullName evidence="3">RsbT co-antagonist protein RsbRD N-terminal domain-containing protein</fullName>
    </recommendedName>
</protein>
<accession>A0ABY6GWK9</accession>
<sequence>MTLINSNRQLRHEWLIRAENELGIMDKETVRKRITAAIPRNRFCYSYSEARTYFADVEHSLELLAESIDHLLPTDQIELLEYALERIVNTQDSVDDSGGFRHESINLIRQLYLDAFEALDWSDGEKAGHLIKLMINNDYNLYGDIPEDYIKVVSPRCIEVFHEKVQSRWDQLPPLETEDRVESGRVF</sequence>
<gene>
    <name evidence="1" type="ORF">NX720_00055</name>
</gene>
<evidence type="ECO:0008006" key="3">
    <source>
        <dbReference type="Google" id="ProtNLM"/>
    </source>
</evidence>
<organism evidence="1 2">
    <name type="scientific">Endozoicomonas euniceicola</name>
    <dbReference type="NCBI Taxonomy" id="1234143"/>
    <lineage>
        <taxon>Bacteria</taxon>
        <taxon>Pseudomonadati</taxon>
        <taxon>Pseudomonadota</taxon>
        <taxon>Gammaproteobacteria</taxon>
        <taxon>Oceanospirillales</taxon>
        <taxon>Endozoicomonadaceae</taxon>
        <taxon>Endozoicomonas</taxon>
    </lineage>
</organism>
<evidence type="ECO:0000313" key="1">
    <source>
        <dbReference type="EMBL" id="UYM16369.1"/>
    </source>
</evidence>
<dbReference type="RefSeq" id="WP_262598665.1">
    <property type="nucleotide sequence ID" value="NZ_CP103300.1"/>
</dbReference>